<gene>
    <name evidence="2" type="ORF">JRO89_XS15G0042900</name>
</gene>
<evidence type="ECO:0000313" key="2">
    <source>
        <dbReference type="EMBL" id="KAH7543887.1"/>
    </source>
</evidence>
<sequence length="131" mass="14894">MHSDLGNASQIFELRSKLKEMKQGFNLVTQYFSDLQDLWNELDQSEAKSRRSAWPSGGPSPFPSPEEAFAKVRWEEDRRKVMLNDDPPLSSALEAAEASDRKKMGFRWRQETSRGDGTTMGSIRQDTYGCG</sequence>
<evidence type="ECO:0000313" key="3">
    <source>
        <dbReference type="Proteomes" id="UP000827721"/>
    </source>
</evidence>
<comment type="caution">
    <text evidence="2">The sequence shown here is derived from an EMBL/GenBank/DDBJ whole genome shotgun (WGS) entry which is preliminary data.</text>
</comment>
<dbReference type="EMBL" id="JAFEMO010000015">
    <property type="protein sequence ID" value="KAH7543887.1"/>
    <property type="molecule type" value="Genomic_DNA"/>
</dbReference>
<feature type="region of interest" description="Disordered" evidence="1">
    <location>
        <begin position="46"/>
        <end position="131"/>
    </location>
</feature>
<reference evidence="2 3" key="1">
    <citation type="submission" date="2021-02" db="EMBL/GenBank/DDBJ databases">
        <title>Plant Genome Project.</title>
        <authorList>
            <person name="Zhang R.-G."/>
        </authorList>
    </citation>
    <scope>NUCLEOTIDE SEQUENCE [LARGE SCALE GENOMIC DNA]</scope>
    <source>
        <tissue evidence="2">Leaves</tissue>
    </source>
</reference>
<name>A0ABQ8H101_9ROSI</name>
<feature type="compositionally biased region" description="Polar residues" evidence="1">
    <location>
        <begin position="115"/>
        <end position="125"/>
    </location>
</feature>
<dbReference type="Proteomes" id="UP000827721">
    <property type="component" value="Unassembled WGS sequence"/>
</dbReference>
<feature type="compositionally biased region" description="Basic and acidic residues" evidence="1">
    <location>
        <begin position="68"/>
        <end position="83"/>
    </location>
</feature>
<accession>A0ABQ8H101</accession>
<feature type="compositionally biased region" description="Basic and acidic residues" evidence="1">
    <location>
        <begin position="98"/>
        <end position="114"/>
    </location>
</feature>
<evidence type="ECO:0000256" key="1">
    <source>
        <dbReference type="SAM" id="MobiDB-lite"/>
    </source>
</evidence>
<organism evidence="2 3">
    <name type="scientific">Xanthoceras sorbifolium</name>
    <dbReference type="NCBI Taxonomy" id="99658"/>
    <lineage>
        <taxon>Eukaryota</taxon>
        <taxon>Viridiplantae</taxon>
        <taxon>Streptophyta</taxon>
        <taxon>Embryophyta</taxon>
        <taxon>Tracheophyta</taxon>
        <taxon>Spermatophyta</taxon>
        <taxon>Magnoliopsida</taxon>
        <taxon>eudicotyledons</taxon>
        <taxon>Gunneridae</taxon>
        <taxon>Pentapetalae</taxon>
        <taxon>rosids</taxon>
        <taxon>malvids</taxon>
        <taxon>Sapindales</taxon>
        <taxon>Sapindaceae</taxon>
        <taxon>Xanthoceroideae</taxon>
        <taxon>Xanthoceras</taxon>
    </lineage>
</organism>
<proteinExistence type="predicted"/>
<keyword evidence="3" id="KW-1185">Reference proteome</keyword>
<protein>
    <submittedName>
        <fullName evidence="2">Uncharacterized protein</fullName>
    </submittedName>
</protein>